<keyword evidence="8" id="KW-0100">Branched-chain amino acid biosynthesis</keyword>
<keyword evidence="6" id="KW-0274">FAD</keyword>
<comment type="catalytic activity">
    <reaction evidence="9">
        <text>2 pyruvate + H(+) = (2S)-2-acetolactate + CO2</text>
        <dbReference type="Rhea" id="RHEA:25249"/>
        <dbReference type="ChEBI" id="CHEBI:15361"/>
        <dbReference type="ChEBI" id="CHEBI:15378"/>
        <dbReference type="ChEBI" id="CHEBI:16526"/>
        <dbReference type="ChEBI" id="CHEBI:58476"/>
        <dbReference type="EC" id="2.2.1.6"/>
    </reaction>
</comment>
<dbReference type="SUPFAM" id="SSF52518">
    <property type="entry name" value="Thiamin diphosphate-binding fold (THDP-binding)"/>
    <property type="match status" value="2"/>
</dbReference>
<dbReference type="GO" id="GO:0009099">
    <property type="term" value="P:L-valine biosynthetic process"/>
    <property type="evidence" value="ECO:0007669"/>
    <property type="project" value="UniProtKB-UniPathway"/>
</dbReference>
<evidence type="ECO:0000256" key="4">
    <source>
        <dbReference type="ARBA" id="ARBA00013145"/>
    </source>
</evidence>
<evidence type="ECO:0000256" key="6">
    <source>
        <dbReference type="ARBA" id="ARBA00022827"/>
    </source>
</evidence>
<keyword evidence="5" id="KW-0285">Flavoprotein</keyword>
<evidence type="ECO:0000313" key="12">
    <source>
        <dbReference type="EMBL" id="SRX78454.1"/>
    </source>
</evidence>
<dbReference type="NCBIfam" id="NF005760">
    <property type="entry name" value="PRK07586.1"/>
    <property type="match status" value="1"/>
</dbReference>
<keyword evidence="13" id="KW-1185">Reference proteome</keyword>
<gene>
    <name evidence="12" type="ORF">MPP7335_00178</name>
</gene>
<dbReference type="GO" id="GO:0030976">
    <property type="term" value="F:thiamine pyrophosphate binding"/>
    <property type="evidence" value="ECO:0007669"/>
    <property type="project" value="InterPro"/>
</dbReference>
<feature type="domain" description="Thiamine pyrophosphate enzyme N-terminal TPP-binding" evidence="11">
    <location>
        <begin position="1"/>
        <end position="108"/>
    </location>
</feature>
<evidence type="ECO:0000256" key="7">
    <source>
        <dbReference type="ARBA" id="ARBA00023052"/>
    </source>
</evidence>
<comment type="pathway">
    <text evidence="1">Amino-acid biosynthesis; L-isoleucine biosynthesis; L-isoleucine from 2-oxobutanoate: step 1/4.</text>
</comment>
<accession>A0A375YBH1</accession>
<dbReference type="EMBL" id="UEGS01000001">
    <property type="protein sequence ID" value="SRX78454.1"/>
    <property type="molecule type" value="Genomic_DNA"/>
</dbReference>
<feature type="domain" description="Thiamine pyrophosphate enzyme TPP-binding" evidence="10">
    <location>
        <begin position="389"/>
        <end position="521"/>
    </location>
</feature>
<dbReference type="PANTHER" id="PTHR18968:SF86">
    <property type="entry name" value="ACETOLACTATE SYNTHASE LARGE SUBUNIT ILVX-RELATED"/>
    <property type="match status" value="1"/>
</dbReference>
<dbReference type="InterPro" id="IPR012001">
    <property type="entry name" value="Thiamin_PyroP_enz_TPP-bd_dom"/>
</dbReference>
<evidence type="ECO:0000256" key="3">
    <source>
        <dbReference type="ARBA" id="ARBA00007812"/>
    </source>
</evidence>
<proteinExistence type="inferred from homology"/>
<organism evidence="12 13">
    <name type="scientific">Mycolicibacterium parafortuitum</name>
    <name type="common">Mycobacterium parafortuitum</name>
    <dbReference type="NCBI Taxonomy" id="39692"/>
    <lineage>
        <taxon>Bacteria</taxon>
        <taxon>Bacillati</taxon>
        <taxon>Actinomycetota</taxon>
        <taxon>Actinomycetes</taxon>
        <taxon>Mycobacteriales</taxon>
        <taxon>Mycobacteriaceae</taxon>
        <taxon>Mycolicibacterium</taxon>
    </lineage>
</organism>
<dbReference type="EC" id="2.2.1.6" evidence="4"/>
<dbReference type="GO" id="GO:0000287">
    <property type="term" value="F:magnesium ion binding"/>
    <property type="evidence" value="ECO:0007669"/>
    <property type="project" value="UniProtKB-ARBA"/>
</dbReference>
<evidence type="ECO:0000256" key="8">
    <source>
        <dbReference type="ARBA" id="ARBA00023304"/>
    </source>
</evidence>
<evidence type="ECO:0000256" key="1">
    <source>
        <dbReference type="ARBA" id="ARBA00004974"/>
    </source>
</evidence>
<dbReference type="UniPathway" id="UPA00047">
    <property type="reaction ID" value="UER00055"/>
</dbReference>
<keyword evidence="7" id="KW-0786">Thiamine pyrophosphate</keyword>
<dbReference type="Gene3D" id="3.40.50.1220">
    <property type="entry name" value="TPP-binding domain"/>
    <property type="match status" value="1"/>
</dbReference>
<dbReference type="Pfam" id="PF02776">
    <property type="entry name" value="TPP_enzyme_N"/>
    <property type="match status" value="1"/>
</dbReference>
<sequence>MNGARSLLSALVAHGVDVCFANPGTSEMHFVAGLDAVPQMRGVLTLFEGVATGAADGYARMADRPACVLLHLGPGLGNGLANLHNARRAHVPMVVVVGDHATYHKKYDAPLESDIDAVARTVSGWVRRTLDTGDIAVDVAAAVAAGRAGVVSTLILPADVSWTDSEPAERSLRSDHVPDPFPTPAAAAVVDDDAVRDAVAALDSGAATVLLIGGDATRDAGLSAAARIAEATGARVLCETFPTRLRRGAGVPAIERLAYFAEAAEEQLAGAEHLILAGAASPVSFFAYPGRPSDLVPAGCEVHTLATHSGATAALEALADELGGDTVVPVAPLRRPEMPTGALTAFSTAAAIGALLPEDAVIVDESNTAGIGVAAATAGAPAHDVLTLTGGAIGYGMPAAIGAAIAAPGRPVLSLQADGSAMYTLSALWTQAREQLDVTTVILNNGAYDILRIELQRVGAADDAPAGPQAQRLLDLGSPTIDFVKIAEGMGVPARRATTAEELAAALTAAFAEPGPHLIEVVLPSLVSG</sequence>
<dbReference type="InterPro" id="IPR029061">
    <property type="entry name" value="THDP-binding"/>
</dbReference>
<dbReference type="GO" id="GO:0003984">
    <property type="term" value="F:acetolactate synthase activity"/>
    <property type="evidence" value="ECO:0007669"/>
    <property type="project" value="UniProtKB-EC"/>
</dbReference>
<evidence type="ECO:0000259" key="11">
    <source>
        <dbReference type="Pfam" id="PF02776"/>
    </source>
</evidence>
<dbReference type="InterPro" id="IPR045229">
    <property type="entry name" value="TPP_enz"/>
</dbReference>
<dbReference type="CDD" id="cd02002">
    <property type="entry name" value="TPP_BFDC"/>
    <property type="match status" value="1"/>
</dbReference>
<evidence type="ECO:0000259" key="10">
    <source>
        <dbReference type="Pfam" id="PF02775"/>
    </source>
</evidence>
<name>A0A375YBH1_MYCPF</name>
<evidence type="ECO:0000256" key="2">
    <source>
        <dbReference type="ARBA" id="ARBA00005025"/>
    </source>
</evidence>
<dbReference type="UniPathway" id="UPA00049">
    <property type="reaction ID" value="UER00059"/>
</dbReference>
<dbReference type="GO" id="GO:0050660">
    <property type="term" value="F:flavin adenine dinucleotide binding"/>
    <property type="evidence" value="ECO:0007669"/>
    <property type="project" value="TreeGrafter"/>
</dbReference>
<comment type="pathway">
    <text evidence="2">Amino-acid biosynthesis; L-valine biosynthesis; L-valine from pyruvate: step 1/4.</text>
</comment>
<dbReference type="Proteomes" id="UP000252008">
    <property type="component" value="Unassembled WGS sequence"/>
</dbReference>
<evidence type="ECO:0000313" key="13">
    <source>
        <dbReference type="Proteomes" id="UP000252008"/>
    </source>
</evidence>
<dbReference type="SUPFAM" id="SSF52467">
    <property type="entry name" value="DHS-like NAD/FAD-binding domain"/>
    <property type="match status" value="1"/>
</dbReference>
<dbReference type="CDD" id="cd07035">
    <property type="entry name" value="TPP_PYR_POX_like"/>
    <property type="match status" value="1"/>
</dbReference>
<dbReference type="GO" id="GO:0009097">
    <property type="term" value="P:isoleucine biosynthetic process"/>
    <property type="evidence" value="ECO:0007669"/>
    <property type="project" value="UniProtKB-UniPathway"/>
</dbReference>
<dbReference type="STRING" id="39692.BST38_03750"/>
<dbReference type="InterPro" id="IPR011766">
    <property type="entry name" value="TPP_enzyme_TPP-bd"/>
</dbReference>
<evidence type="ECO:0000256" key="5">
    <source>
        <dbReference type="ARBA" id="ARBA00022630"/>
    </source>
</evidence>
<dbReference type="Gene3D" id="3.40.50.970">
    <property type="match status" value="2"/>
</dbReference>
<dbReference type="AlphaFoldDB" id="A0A375YBH1"/>
<reference evidence="12 13" key="1">
    <citation type="submission" date="2018-05" db="EMBL/GenBank/DDBJ databases">
        <authorList>
            <consortium name="IHU Genomes"/>
        </authorList>
    </citation>
    <scope>NUCLEOTIDE SEQUENCE [LARGE SCALE GENOMIC DNA]</scope>
    <source>
        <strain evidence="12 13">P7335</strain>
    </source>
</reference>
<protein>
    <recommendedName>
        <fullName evidence="4">acetolactate synthase</fullName>
        <ecNumber evidence="4">2.2.1.6</ecNumber>
    </recommendedName>
</protein>
<dbReference type="RefSeq" id="WP_083141900.1">
    <property type="nucleotide sequence ID" value="NZ_MVID01000002.1"/>
</dbReference>
<evidence type="ECO:0000256" key="9">
    <source>
        <dbReference type="ARBA" id="ARBA00048670"/>
    </source>
</evidence>
<dbReference type="Pfam" id="PF02775">
    <property type="entry name" value="TPP_enzyme_C"/>
    <property type="match status" value="1"/>
</dbReference>
<comment type="similarity">
    <text evidence="3">Belongs to the TPP enzyme family.</text>
</comment>
<dbReference type="PANTHER" id="PTHR18968">
    <property type="entry name" value="THIAMINE PYROPHOSPHATE ENZYMES"/>
    <property type="match status" value="1"/>
</dbReference>
<keyword evidence="8" id="KW-0028">Amino-acid biosynthesis</keyword>
<dbReference type="InterPro" id="IPR029035">
    <property type="entry name" value="DHS-like_NAD/FAD-binding_dom"/>
</dbReference>